<keyword evidence="9" id="KW-1185">Reference proteome</keyword>
<gene>
    <name evidence="8" type="ORF">D3H34_25065</name>
</gene>
<reference evidence="8 9" key="1">
    <citation type="submission" date="2018-09" db="EMBL/GenBank/DDBJ databases">
        <title>Acidovorax cavernicola nov. sp. isolated from Gruta de las Maravillas (Aracena, Spain).</title>
        <authorList>
            <person name="Jurado V."/>
            <person name="Gutierrez-Patricio S."/>
            <person name="Gonzalez-Pimentel J.L."/>
            <person name="Miller A.Z."/>
            <person name="Laiz L."/>
            <person name="Saiz-Jimenez C."/>
        </authorList>
    </citation>
    <scope>NUCLEOTIDE SEQUENCE [LARGE SCALE GENOMIC DNA]</scope>
    <source>
        <strain evidence="8 9">1011MAR4D40.2</strain>
    </source>
</reference>
<evidence type="ECO:0000256" key="3">
    <source>
        <dbReference type="ARBA" id="ARBA00023082"/>
    </source>
</evidence>
<dbReference type="AlphaFoldDB" id="A0A9X8GTG2"/>
<proteinExistence type="inferred from homology"/>
<keyword evidence="3" id="KW-0731">Sigma factor</keyword>
<feature type="domain" description="RNA polymerase sigma-70 region 2" evidence="6">
    <location>
        <begin position="14"/>
        <end position="77"/>
    </location>
</feature>
<evidence type="ECO:0000256" key="5">
    <source>
        <dbReference type="SAM" id="MobiDB-lite"/>
    </source>
</evidence>
<dbReference type="InterPro" id="IPR013249">
    <property type="entry name" value="RNA_pol_sigma70_r4_t2"/>
</dbReference>
<evidence type="ECO:0000256" key="4">
    <source>
        <dbReference type="ARBA" id="ARBA00023163"/>
    </source>
</evidence>
<keyword evidence="4" id="KW-0804">Transcription</keyword>
<dbReference type="Gene3D" id="1.10.1740.10">
    <property type="match status" value="1"/>
</dbReference>
<evidence type="ECO:0000259" key="6">
    <source>
        <dbReference type="Pfam" id="PF04542"/>
    </source>
</evidence>
<keyword evidence="2" id="KW-0805">Transcription regulation</keyword>
<dbReference type="Proteomes" id="UP000265619">
    <property type="component" value="Unassembled WGS sequence"/>
</dbReference>
<dbReference type="Pfam" id="PF04542">
    <property type="entry name" value="Sigma70_r2"/>
    <property type="match status" value="1"/>
</dbReference>
<evidence type="ECO:0000256" key="2">
    <source>
        <dbReference type="ARBA" id="ARBA00023015"/>
    </source>
</evidence>
<dbReference type="Gene3D" id="1.10.10.10">
    <property type="entry name" value="Winged helix-like DNA-binding domain superfamily/Winged helix DNA-binding domain"/>
    <property type="match status" value="1"/>
</dbReference>
<dbReference type="InterPro" id="IPR039425">
    <property type="entry name" value="RNA_pol_sigma-70-like"/>
</dbReference>
<dbReference type="InterPro" id="IPR013325">
    <property type="entry name" value="RNA_pol_sigma_r2"/>
</dbReference>
<dbReference type="CDD" id="cd06171">
    <property type="entry name" value="Sigma70_r4"/>
    <property type="match status" value="1"/>
</dbReference>
<dbReference type="InterPro" id="IPR036388">
    <property type="entry name" value="WH-like_DNA-bd_sf"/>
</dbReference>
<dbReference type="Pfam" id="PF08281">
    <property type="entry name" value="Sigma70_r4_2"/>
    <property type="match status" value="1"/>
</dbReference>
<dbReference type="GO" id="GO:0003677">
    <property type="term" value="F:DNA binding"/>
    <property type="evidence" value="ECO:0007669"/>
    <property type="project" value="InterPro"/>
</dbReference>
<feature type="domain" description="RNA polymerase sigma factor 70 region 4 type 2" evidence="7">
    <location>
        <begin position="118"/>
        <end position="164"/>
    </location>
</feature>
<protein>
    <submittedName>
        <fullName evidence="8">Sigma-70 family RNA polymerase sigma factor</fullName>
    </submittedName>
</protein>
<dbReference type="InterPro" id="IPR007627">
    <property type="entry name" value="RNA_pol_sigma70_r2"/>
</dbReference>
<dbReference type="OrthoDB" id="8536462at2"/>
<dbReference type="NCBIfam" id="TIGR02937">
    <property type="entry name" value="sigma70-ECF"/>
    <property type="match status" value="1"/>
</dbReference>
<dbReference type="SUPFAM" id="SSF88946">
    <property type="entry name" value="Sigma2 domain of RNA polymerase sigma factors"/>
    <property type="match status" value="1"/>
</dbReference>
<comment type="similarity">
    <text evidence="1">Belongs to the sigma-70 factor family. ECF subfamily.</text>
</comment>
<comment type="caution">
    <text evidence="8">The sequence shown here is derived from an EMBL/GenBank/DDBJ whole genome shotgun (WGS) entry which is preliminary data.</text>
</comment>
<evidence type="ECO:0000256" key="1">
    <source>
        <dbReference type="ARBA" id="ARBA00010641"/>
    </source>
</evidence>
<accession>A0A9X8GTG2</accession>
<feature type="region of interest" description="Disordered" evidence="5">
    <location>
        <begin position="170"/>
        <end position="192"/>
    </location>
</feature>
<dbReference type="PANTHER" id="PTHR43133:SF63">
    <property type="entry name" value="RNA POLYMERASE SIGMA FACTOR FECI-RELATED"/>
    <property type="match status" value="1"/>
</dbReference>
<dbReference type="EMBL" id="QXMN01000042">
    <property type="protein sequence ID" value="RIX75516.1"/>
    <property type="molecule type" value="Genomic_DNA"/>
</dbReference>
<evidence type="ECO:0000313" key="8">
    <source>
        <dbReference type="EMBL" id="RIX75516.1"/>
    </source>
</evidence>
<organism evidence="8 9">
    <name type="scientific">Acidovorax cavernicola</name>
    <dbReference type="NCBI Taxonomy" id="1675792"/>
    <lineage>
        <taxon>Bacteria</taxon>
        <taxon>Pseudomonadati</taxon>
        <taxon>Pseudomonadota</taxon>
        <taxon>Betaproteobacteria</taxon>
        <taxon>Burkholderiales</taxon>
        <taxon>Comamonadaceae</taxon>
        <taxon>Acidovorax</taxon>
    </lineage>
</organism>
<dbReference type="SUPFAM" id="SSF88659">
    <property type="entry name" value="Sigma3 and sigma4 domains of RNA polymerase sigma factors"/>
    <property type="match status" value="1"/>
</dbReference>
<evidence type="ECO:0000313" key="9">
    <source>
        <dbReference type="Proteomes" id="UP000265619"/>
    </source>
</evidence>
<name>A0A9X8GTG2_9BURK</name>
<dbReference type="InterPro" id="IPR013324">
    <property type="entry name" value="RNA_pol_sigma_r3/r4-like"/>
</dbReference>
<dbReference type="GO" id="GO:0006352">
    <property type="term" value="P:DNA-templated transcription initiation"/>
    <property type="evidence" value="ECO:0007669"/>
    <property type="project" value="InterPro"/>
</dbReference>
<evidence type="ECO:0000259" key="7">
    <source>
        <dbReference type="Pfam" id="PF08281"/>
    </source>
</evidence>
<dbReference type="PANTHER" id="PTHR43133">
    <property type="entry name" value="RNA POLYMERASE ECF-TYPE SIGMA FACTO"/>
    <property type="match status" value="1"/>
</dbReference>
<dbReference type="GO" id="GO:0016987">
    <property type="term" value="F:sigma factor activity"/>
    <property type="evidence" value="ECO:0007669"/>
    <property type="project" value="UniProtKB-KW"/>
</dbReference>
<sequence>MPLHTMSHPEVRQLYVDHQGWLRSWLLGRLRCGFTAADLTHDTFLNLIELPEQPVLRQPRAFLQVVASRLMINRFRRMQVEAEVLRTVALMAEDDCAPSAEDKACARELLGQVLALLATELDVKSRTAFLMARVEGRSYREIAAELGVSETRVKQYLAKVLAHCHGRMAAAVPEPEPEPEQDTSEDRAPAHA</sequence>
<dbReference type="InterPro" id="IPR014284">
    <property type="entry name" value="RNA_pol_sigma-70_dom"/>
</dbReference>